<accession>A0A1H8UPI8</accession>
<dbReference type="PRINTS" id="PR00080">
    <property type="entry name" value="SDRFAMILY"/>
</dbReference>
<sequence>MQRLEGRVAVVTGAGSGIGLAVSEAFVAEGMRVVLADLDPDAVRGHADRLAAGGAQVLAATVDVRDPAAVEDLGRVAVDRFGGVNVAVNNAGIVNRGNSWELSLEEWHRVLDVNLWGVIHGIRAFVPRILATGEEGHVVNTASMAAVNIIAKLGPYTVAKHGLLGLSDVLRAELAALGAPVGVSVVMPGAIRTGMNPYGTVTAEQVAANVVDAIRRGRDYVFTDDHSTDEVEQRLRAILRAREDVVS</sequence>
<keyword evidence="2" id="KW-0560">Oxidoreductase</keyword>
<dbReference type="STRING" id="673521.SAMN05660991_02972"/>
<dbReference type="FunFam" id="3.40.50.720:FF:000084">
    <property type="entry name" value="Short-chain dehydrogenase reductase"/>
    <property type="match status" value="1"/>
</dbReference>
<protein>
    <submittedName>
        <fullName evidence="5">NADP-dependent 3-hydroxy acid dehydrogenase YdfG</fullName>
    </submittedName>
</protein>
<dbReference type="SMART" id="SM00822">
    <property type="entry name" value="PKS_KR"/>
    <property type="match status" value="1"/>
</dbReference>
<evidence type="ECO:0000313" key="5">
    <source>
        <dbReference type="EMBL" id="SEP04804.1"/>
    </source>
</evidence>
<dbReference type="SUPFAM" id="SSF51735">
    <property type="entry name" value="NAD(P)-binding Rossmann-fold domains"/>
    <property type="match status" value="1"/>
</dbReference>
<name>A0A1H8UPI8_9ACTN</name>
<dbReference type="InterPro" id="IPR036291">
    <property type="entry name" value="NAD(P)-bd_dom_sf"/>
</dbReference>
<comment type="similarity">
    <text evidence="1 3">Belongs to the short-chain dehydrogenases/reductases (SDR) family.</text>
</comment>
<dbReference type="AlphaFoldDB" id="A0A1H8UPI8"/>
<dbReference type="Gene3D" id="3.40.50.720">
    <property type="entry name" value="NAD(P)-binding Rossmann-like Domain"/>
    <property type="match status" value="1"/>
</dbReference>
<reference evidence="6" key="1">
    <citation type="submission" date="2016-10" db="EMBL/GenBank/DDBJ databases">
        <authorList>
            <person name="Varghese N."/>
            <person name="Submissions S."/>
        </authorList>
    </citation>
    <scope>NUCLEOTIDE SEQUENCE [LARGE SCALE GENOMIC DNA]</scope>
    <source>
        <strain evidence="6">DSM 45413</strain>
    </source>
</reference>
<dbReference type="InterPro" id="IPR002347">
    <property type="entry name" value="SDR_fam"/>
</dbReference>
<evidence type="ECO:0000313" key="6">
    <source>
        <dbReference type="Proteomes" id="UP000198960"/>
    </source>
</evidence>
<dbReference type="PRINTS" id="PR00081">
    <property type="entry name" value="GDHRDH"/>
</dbReference>
<dbReference type="PROSITE" id="PS00061">
    <property type="entry name" value="ADH_SHORT"/>
    <property type="match status" value="1"/>
</dbReference>
<dbReference type="GO" id="GO:0016491">
    <property type="term" value="F:oxidoreductase activity"/>
    <property type="evidence" value="ECO:0007669"/>
    <property type="project" value="UniProtKB-KW"/>
</dbReference>
<evidence type="ECO:0000256" key="2">
    <source>
        <dbReference type="ARBA" id="ARBA00023002"/>
    </source>
</evidence>
<dbReference type="InterPro" id="IPR057326">
    <property type="entry name" value="KR_dom"/>
</dbReference>
<dbReference type="InterPro" id="IPR020904">
    <property type="entry name" value="Sc_DH/Rdtase_CS"/>
</dbReference>
<feature type="domain" description="Ketoreductase" evidence="4">
    <location>
        <begin position="7"/>
        <end position="194"/>
    </location>
</feature>
<dbReference type="RefSeq" id="WP_091944852.1">
    <property type="nucleotide sequence ID" value="NZ_FOEE01000009.1"/>
</dbReference>
<dbReference type="PANTHER" id="PTHR44196">
    <property type="entry name" value="DEHYDROGENASE/REDUCTASE SDR FAMILY MEMBER 7B"/>
    <property type="match status" value="1"/>
</dbReference>
<dbReference type="Proteomes" id="UP000198960">
    <property type="component" value="Unassembled WGS sequence"/>
</dbReference>
<dbReference type="CDD" id="cd05233">
    <property type="entry name" value="SDR_c"/>
    <property type="match status" value="1"/>
</dbReference>
<evidence type="ECO:0000256" key="1">
    <source>
        <dbReference type="ARBA" id="ARBA00006484"/>
    </source>
</evidence>
<proteinExistence type="inferred from homology"/>
<dbReference type="Pfam" id="PF00106">
    <property type="entry name" value="adh_short"/>
    <property type="match status" value="1"/>
</dbReference>
<dbReference type="EMBL" id="FOEE01000009">
    <property type="protein sequence ID" value="SEP04804.1"/>
    <property type="molecule type" value="Genomic_DNA"/>
</dbReference>
<dbReference type="OrthoDB" id="4690547at2"/>
<evidence type="ECO:0000256" key="3">
    <source>
        <dbReference type="RuleBase" id="RU000363"/>
    </source>
</evidence>
<evidence type="ECO:0000259" key="4">
    <source>
        <dbReference type="SMART" id="SM00822"/>
    </source>
</evidence>
<dbReference type="PANTHER" id="PTHR44196:SF1">
    <property type="entry name" value="DEHYDROGENASE_REDUCTASE SDR FAMILY MEMBER 7B"/>
    <property type="match status" value="1"/>
</dbReference>
<keyword evidence="6" id="KW-1185">Reference proteome</keyword>
<organism evidence="5 6">
    <name type="scientific">Trujillonella endophytica</name>
    <dbReference type="NCBI Taxonomy" id="673521"/>
    <lineage>
        <taxon>Bacteria</taxon>
        <taxon>Bacillati</taxon>
        <taxon>Actinomycetota</taxon>
        <taxon>Actinomycetes</taxon>
        <taxon>Geodermatophilales</taxon>
        <taxon>Geodermatophilaceae</taxon>
        <taxon>Trujillonella</taxon>
    </lineage>
</organism>
<gene>
    <name evidence="5" type="ORF">SAMN05660991_02972</name>
</gene>
<dbReference type="GO" id="GO:0016020">
    <property type="term" value="C:membrane"/>
    <property type="evidence" value="ECO:0007669"/>
    <property type="project" value="TreeGrafter"/>
</dbReference>